<proteinExistence type="predicted"/>
<accession>A0A174CYC6</accession>
<dbReference type="EMBL" id="CYZO01000023">
    <property type="protein sequence ID" value="CUO18047.1"/>
    <property type="molecule type" value="Genomic_DNA"/>
</dbReference>
<organism evidence="1 2">
    <name type="scientific">[Ruminococcus] torques</name>
    <dbReference type="NCBI Taxonomy" id="33039"/>
    <lineage>
        <taxon>Bacteria</taxon>
        <taxon>Bacillati</taxon>
        <taxon>Bacillota</taxon>
        <taxon>Clostridia</taxon>
        <taxon>Lachnospirales</taxon>
        <taxon>Lachnospiraceae</taxon>
        <taxon>Mediterraneibacter</taxon>
    </lineage>
</organism>
<evidence type="ECO:0000313" key="2">
    <source>
        <dbReference type="Proteomes" id="UP000095787"/>
    </source>
</evidence>
<gene>
    <name evidence="1" type="ORF">ERS852456_01832</name>
</gene>
<reference evidence="1 2" key="1">
    <citation type="submission" date="2015-09" db="EMBL/GenBank/DDBJ databases">
        <authorList>
            <consortium name="Pathogen Informatics"/>
        </authorList>
    </citation>
    <scope>NUCLEOTIDE SEQUENCE [LARGE SCALE GENOMIC DNA]</scope>
    <source>
        <strain evidence="1 2">2789STDY5834841</strain>
    </source>
</reference>
<protein>
    <submittedName>
        <fullName evidence="1">Uncharacterized protein</fullName>
    </submittedName>
</protein>
<evidence type="ECO:0000313" key="1">
    <source>
        <dbReference type="EMBL" id="CUO18047.1"/>
    </source>
</evidence>
<dbReference type="Proteomes" id="UP000095787">
    <property type="component" value="Unassembled WGS sequence"/>
</dbReference>
<sequence length="31" mass="3625">MKEKNGFFAKTENKVEILTKIFFGCNVLLDF</sequence>
<dbReference type="AlphaFoldDB" id="A0A174CYC6"/>
<name>A0A174CYC6_9FIRM</name>